<evidence type="ECO:0000313" key="13">
    <source>
        <dbReference type="EMBL" id="CAK9436252.1"/>
    </source>
</evidence>
<reference evidence="13 14" key="1">
    <citation type="submission" date="2024-03" db="EMBL/GenBank/DDBJ databases">
        <authorList>
            <person name="Brejova B."/>
        </authorList>
    </citation>
    <scope>NUCLEOTIDE SEQUENCE [LARGE SCALE GENOMIC DNA]</scope>
    <source>
        <strain evidence="13 14">CBS 14171</strain>
    </source>
</reference>
<evidence type="ECO:0000256" key="9">
    <source>
        <dbReference type="ARBA" id="ARBA00023004"/>
    </source>
</evidence>
<feature type="region of interest" description="Disordered" evidence="12">
    <location>
        <begin position="818"/>
        <end position="837"/>
    </location>
</feature>
<sequence length="837" mass="94932">MRNIAGLTRGKFRSRNYIISSLIHDNNSVGIRVPWWGGSHLPIRFAGASTSSEMEVNAGMAKKNRTKKKEKNGQKEEKENGKKGVGEQGLVSVEVPTLEPASSAITNSIEDDGVEMQKLRIDDNDAIKPPKRRRGRPVKANLDENIVGPVAETEKKKLQTRQDMFSLSNQLQDYDAGKIHQFEASLIGDEETRYVQSLIREVVTSAKPKKPVKKRAPTAKSKLKEKEKEKASCGSGLALANQSLIQIYDNWRLPHEAKLPMSNALFSNQHEVTPFEFYTSHNSDSSIVKSPRLSTTRLLVNSWCQFRDYYSIFAGSPRTETKAMQSGTQHHAQLEIESHPELQMDFTALETFYNCKMEELKADAVDETTLAYLNSMHSIDAESIKSMDWFTQIISRLYVALVRGVAREVLVCGYLDLPNHKFIDAEAFNGAKSMDKLAAHGGCDDGGDRYLEPHILVSGVVDMIKVANPRDACDYTFHRRLNDVVDFEFEKDQDTQTPIIDLGRFINEVQILLNGDFTRDNLSVTVTDVKTRHWSNVPRQRSVLRSAKIQTMYYRYMMQLLSADENFAYQCLVRSARIRGLDVDKPLNHFTILQMLHLHYDLLSPDFAKLKNGQSIGFDPYDRHVVNSHGDSDPATTQAYNFGILFQNSHQFSQESPQCDAYLAEMEPISAQLEFNQARYLRPLLGEWKTPPTLRYFAARAAQFYHLFHGFLGDETTVEYHNAKLARKFHTNVYKYDEAELEEEIEDACKFWNGEMRPKPVDDVDKCRYCDFASKCVVFEKASKSEGKVDSAEAANPEQGRGSRIVLDLAQIGPALREFVKSSQTPSEPHDEESPRS</sequence>
<evidence type="ECO:0000256" key="11">
    <source>
        <dbReference type="ARBA" id="ARBA00030412"/>
    </source>
</evidence>
<accession>A0ABP0ZIE4</accession>
<dbReference type="PANTHER" id="PTHR14464:SF4">
    <property type="entry name" value="EXONUCLEASE V"/>
    <property type="match status" value="1"/>
</dbReference>
<keyword evidence="8" id="KW-0378">Hydrolase</keyword>
<dbReference type="EMBL" id="OZ022405">
    <property type="protein sequence ID" value="CAK9436252.1"/>
    <property type="molecule type" value="Genomic_DNA"/>
</dbReference>
<feature type="compositionally biased region" description="Basic and acidic residues" evidence="12">
    <location>
        <begin position="71"/>
        <end position="85"/>
    </location>
</feature>
<dbReference type="RefSeq" id="XP_066827748.1">
    <property type="nucleotide sequence ID" value="XM_066976772.1"/>
</dbReference>
<name>A0ABP0ZIE4_9ASCO</name>
<evidence type="ECO:0000256" key="7">
    <source>
        <dbReference type="ARBA" id="ARBA00022722"/>
    </source>
</evidence>
<feature type="region of interest" description="Disordered" evidence="12">
    <location>
        <begin position="207"/>
        <end position="227"/>
    </location>
</feature>
<dbReference type="GeneID" id="92206006"/>
<feature type="compositionally biased region" description="Basic and acidic residues" evidence="12">
    <location>
        <begin position="828"/>
        <end position="837"/>
    </location>
</feature>
<dbReference type="Pfam" id="PF09810">
    <property type="entry name" value="Exo5"/>
    <property type="match status" value="1"/>
</dbReference>
<organism evidence="13 14">
    <name type="scientific">Lodderomyces beijingensis</name>
    <dbReference type="NCBI Taxonomy" id="1775926"/>
    <lineage>
        <taxon>Eukaryota</taxon>
        <taxon>Fungi</taxon>
        <taxon>Dikarya</taxon>
        <taxon>Ascomycota</taxon>
        <taxon>Saccharomycotina</taxon>
        <taxon>Pichiomycetes</taxon>
        <taxon>Debaryomycetaceae</taxon>
        <taxon>Candida/Lodderomyces clade</taxon>
        <taxon>Lodderomyces</taxon>
    </lineage>
</organism>
<evidence type="ECO:0000256" key="5">
    <source>
        <dbReference type="ARBA" id="ARBA00013561"/>
    </source>
</evidence>
<keyword evidence="7" id="KW-0540">Nuclease</keyword>
<keyword evidence="10" id="KW-0411">Iron-sulfur</keyword>
<evidence type="ECO:0000256" key="6">
    <source>
        <dbReference type="ARBA" id="ARBA00022485"/>
    </source>
</evidence>
<evidence type="ECO:0000256" key="1">
    <source>
        <dbReference type="ARBA" id="ARBA00001946"/>
    </source>
</evidence>
<comment type="cofactor">
    <cofactor evidence="2">
        <name>[4Fe-4S] cluster</name>
        <dbReference type="ChEBI" id="CHEBI:49883"/>
    </cofactor>
</comment>
<keyword evidence="14" id="KW-1185">Reference proteome</keyword>
<evidence type="ECO:0000313" key="14">
    <source>
        <dbReference type="Proteomes" id="UP001497383"/>
    </source>
</evidence>
<evidence type="ECO:0000256" key="8">
    <source>
        <dbReference type="ARBA" id="ARBA00022839"/>
    </source>
</evidence>
<comment type="cofactor">
    <cofactor evidence="1">
        <name>Mg(2+)</name>
        <dbReference type="ChEBI" id="CHEBI:18420"/>
    </cofactor>
</comment>
<dbReference type="PANTHER" id="PTHR14464">
    <property type="entry name" value="EXONUCLEASE V"/>
    <property type="match status" value="1"/>
</dbReference>
<keyword evidence="8" id="KW-0269">Exonuclease</keyword>
<dbReference type="InterPro" id="IPR019190">
    <property type="entry name" value="EXOV"/>
</dbReference>
<evidence type="ECO:0000256" key="10">
    <source>
        <dbReference type="ARBA" id="ARBA00023014"/>
    </source>
</evidence>
<evidence type="ECO:0000256" key="2">
    <source>
        <dbReference type="ARBA" id="ARBA00001966"/>
    </source>
</evidence>
<evidence type="ECO:0000256" key="4">
    <source>
        <dbReference type="ARBA" id="ARBA00011245"/>
    </source>
</evidence>
<gene>
    <name evidence="13" type="ORF">LODBEIA_P08100</name>
</gene>
<feature type="region of interest" description="Disordered" evidence="12">
    <location>
        <begin position="54"/>
        <end position="87"/>
    </location>
</feature>
<keyword evidence="6" id="KW-0004">4Fe-4S</keyword>
<comment type="subunit">
    <text evidence="4">Monomer.</text>
</comment>
<keyword evidence="9" id="KW-0408">Iron</keyword>
<keyword evidence="6" id="KW-0479">Metal-binding</keyword>
<comment type="similarity">
    <text evidence="3">Belongs to the EXO5 family.</text>
</comment>
<feature type="compositionally biased region" description="Basic residues" evidence="12">
    <location>
        <begin position="207"/>
        <end position="221"/>
    </location>
</feature>
<protein>
    <recommendedName>
        <fullName evidence="5">Exonuclease V, mitochondrial</fullName>
    </recommendedName>
    <alternativeName>
        <fullName evidence="11">Defects in morphology protein 1</fullName>
    </alternativeName>
</protein>
<evidence type="ECO:0000256" key="3">
    <source>
        <dbReference type="ARBA" id="ARBA00009797"/>
    </source>
</evidence>
<evidence type="ECO:0000256" key="12">
    <source>
        <dbReference type="SAM" id="MobiDB-lite"/>
    </source>
</evidence>
<proteinExistence type="inferred from homology"/>
<dbReference type="Proteomes" id="UP001497383">
    <property type="component" value="Chromosome 1"/>
</dbReference>